<feature type="compositionally biased region" description="Polar residues" evidence="1">
    <location>
        <begin position="1"/>
        <end position="10"/>
    </location>
</feature>
<protein>
    <recommendedName>
        <fullName evidence="4">1,4-alpha-glucan branching enzyme</fullName>
    </recommendedName>
</protein>
<sequence length="93" mass="10896">MSTSNQTSNHNEIKQWAKERGGVPARVKGTGNGEDAGILRIHFPEHSEHNDDLEEISWEDFFEEFEENKLDFLFQEKKSDGEQSTFHKFIQRK</sequence>
<dbReference type="Proteomes" id="UP001589774">
    <property type="component" value="Unassembled WGS sequence"/>
</dbReference>
<dbReference type="EMBL" id="JBHLWO010000002">
    <property type="protein sequence ID" value="MFC0319503.1"/>
    <property type="molecule type" value="Genomic_DNA"/>
</dbReference>
<feature type="region of interest" description="Disordered" evidence="1">
    <location>
        <begin position="1"/>
        <end position="33"/>
    </location>
</feature>
<name>A0ABV6HKT8_9SPHI</name>
<dbReference type="RefSeq" id="WP_013667057.1">
    <property type="nucleotide sequence ID" value="NZ_JBHLWO010000002.1"/>
</dbReference>
<evidence type="ECO:0000313" key="3">
    <source>
        <dbReference type="Proteomes" id="UP001589774"/>
    </source>
</evidence>
<reference evidence="2 3" key="1">
    <citation type="submission" date="2024-09" db="EMBL/GenBank/DDBJ databases">
        <authorList>
            <person name="Sun Q."/>
            <person name="Mori K."/>
        </authorList>
    </citation>
    <scope>NUCLEOTIDE SEQUENCE [LARGE SCALE GENOMIC DNA]</scope>
    <source>
        <strain evidence="2 3">CCM 7765</strain>
    </source>
</reference>
<organism evidence="2 3">
    <name type="scientific">Olivibacter oleidegradans</name>
    <dbReference type="NCBI Taxonomy" id="760123"/>
    <lineage>
        <taxon>Bacteria</taxon>
        <taxon>Pseudomonadati</taxon>
        <taxon>Bacteroidota</taxon>
        <taxon>Sphingobacteriia</taxon>
        <taxon>Sphingobacteriales</taxon>
        <taxon>Sphingobacteriaceae</taxon>
        <taxon>Olivibacter</taxon>
    </lineage>
</organism>
<comment type="caution">
    <text evidence="2">The sequence shown here is derived from an EMBL/GenBank/DDBJ whole genome shotgun (WGS) entry which is preliminary data.</text>
</comment>
<evidence type="ECO:0008006" key="4">
    <source>
        <dbReference type="Google" id="ProtNLM"/>
    </source>
</evidence>
<gene>
    <name evidence="2" type="ORF">ACFFI0_14375</name>
</gene>
<proteinExistence type="predicted"/>
<feature type="compositionally biased region" description="Basic and acidic residues" evidence="1">
    <location>
        <begin position="11"/>
        <end position="21"/>
    </location>
</feature>
<evidence type="ECO:0000313" key="2">
    <source>
        <dbReference type="EMBL" id="MFC0319503.1"/>
    </source>
</evidence>
<keyword evidence="3" id="KW-1185">Reference proteome</keyword>
<accession>A0ABV6HKT8</accession>
<evidence type="ECO:0000256" key="1">
    <source>
        <dbReference type="SAM" id="MobiDB-lite"/>
    </source>
</evidence>